<accession>A0A0L0NAQ3</accession>
<organism evidence="1 2">
    <name type="scientific">Tolypocladium ophioglossoides (strain CBS 100239)</name>
    <name type="common">Snaketongue truffleclub</name>
    <name type="synonym">Elaphocordyceps ophioglossoides</name>
    <dbReference type="NCBI Taxonomy" id="1163406"/>
    <lineage>
        <taxon>Eukaryota</taxon>
        <taxon>Fungi</taxon>
        <taxon>Dikarya</taxon>
        <taxon>Ascomycota</taxon>
        <taxon>Pezizomycotina</taxon>
        <taxon>Sordariomycetes</taxon>
        <taxon>Hypocreomycetidae</taxon>
        <taxon>Hypocreales</taxon>
        <taxon>Ophiocordycipitaceae</taxon>
        <taxon>Tolypocladium</taxon>
    </lineage>
</organism>
<dbReference type="EMBL" id="LFRF01000009">
    <property type="protein sequence ID" value="KND91183.1"/>
    <property type="molecule type" value="Genomic_DNA"/>
</dbReference>
<keyword evidence="2" id="KW-1185">Reference proteome</keyword>
<evidence type="ECO:0000313" key="2">
    <source>
        <dbReference type="Proteomes" id="UP000036947"/>
    </source>
</evidence>
<comment type="caution">
    <text evidence="1">The sequence shown here is derived from an EMBL/GenBank/DDBJ whole genome shotgun (WGS) entry which is preliminary data.</text>
</comment>
<proteinExistence type="predicted"/>
<name>A0A0L0NAQ3_TOLOC</name>
<sequence>MMRGSSIPLVGVPRFQHACVCPPVICPVLRNGKRPRDTHRSPRSGQQQTLAGMLAGTMRYTLASDGGWNLDLLAPRHVSATSGSATFPPARHSRQPGRCPCAHLRSSGVSLAPSVRPLRHGDLSHASSQDHLPIQHQCVVARADLVHVLRNRRGIQAMWPRRCVILERPHAEAACLHSLDTIAAQGSSVPWTVRGLPFWAMGGLLSGGPQENYINLGDVHVCVQRVHVRY</sequence>
<evidence type="ECO:0000313" key="1">
    <source>
        <dbReference type="EMBL" id="KND91183.1"/>
    </source>
</evidence>
<dbReference type="AlphaFoldDB" id="A0A0L0NAQ3"/>
<gene>
    <name evidence="1" type="ORF">TOPH_04035</name>
</gene>
<feature type="non-terminal residue" evidence="1">
    <location>
        <position position="230"/>
    </location>
</feature>
<dbReference type="Proteomes" id="UP000036947">
    <property type="component" value="Unassembled WGS sequence"/>
</dbReference>
<reference evidence="1 2" key="1">
    <citation type="journal article" date="2015" name="BMC Genomics">
        <title>The genome of the truffle-parasite Tolypocladium ophioglossoides and the evolution of antifungal peptaibiotics.</title>
        <authorList>
            <person name="Quandt C.A."/>
            <person name="Bushley K.E."/>
            <person name="Spatafora J.W."/>
        </authorList>
    </citation>
    <scope>NUCLEOTIDE SEQUENCE [LARGE SCALE GENOMIC DNA]</scope>
    <source>
        <strain evidence="1 2">CBS 100239</strain>
    </source>
</reference>
<protein>
    <submittedName>
        <fullName evidence="1">Uncharacterized protein</fullName>
    </submittedName>
</protein>